<protein>
    <recommendedName>
        <fullName evidence="1">N-acetyltransferase domain-containing protein</fullName>
    </recommendedName>
</protein>
<feature type="domain" description="N-acetyltransferase" evidence="1">
    <location>
        <begin position="26"/>
        <end position="91"/>
    </location>
</feature>
<reference evidence="2 3" key="1">
    <citation type="submission" date="2017-07" db="EMBL/GenBank/DDBJ databases">
        <title>Streptococcus pluranimalium as cause of bovine abortion.</title>
        <authorList>
            <person name="Rodriguez Campos S."/>
            <person name="Gobeli Brawand S."/>
            <person name="Brodard I."/>
            <person name="Rychener L."/>
            <person name="Perreten V."/>
        </authorList>
    </citation>
    <scope>NUCLEOTIDE SEQUENCE [LARGE SCALE GENOMIC DNA]</scope>
    <source>
        <strain evidence="2 3">14A0014</strain>
    </source>
</reference>
<dbReference type="Gene3D" id="3.40.630.30">
    <property type="match status" value="1"/>
</dbReference>
<evidence type="ECO:0000313" key="2">
    <source>
        <dbReference type="EMBL" id="AXJ14060.1"/>
    </source>
</evidence>
<dbReference type="AlphaFoldDB" id="A0A345VMV8"/>
<evidence type="ECO:0000259" key="1">
    <source>
        <dbReference type="Pfam" id="PF00583"/>
    </source>
</evidence>
<organism evidence="2 3">
    <name type="scientific">Streptococcus pluranimalium</name>
    <dbReference type="NCBI Taxonomy" id="82348"/>
    <lineage>
        <taxon>Bacteria</taxon>
        <taxon>Bacillati</taxon>
        <taxon>Bacillota</taxon>
        <taxon>Bacilli</taxon>
        <taxon>Lactobacillales</taxon>
        <taxon>Streptococcaceae</taxon>
        <taxon>Streptococcus</taxon>
    </lineage>
</organism>
<sequence length="91" mass="10958">MISLEKAIFSDLETIEVIQRKSFKMWYEKYYDESNPYLETRASIEEKFNRPMSTYYLIQDGDQVIGYLRMQTNIEETEIWLAIVAVLPEYQ</sequence>
<evidence type="ECO:0000313" key="3">
    <source>
        <dbReference type="Proteomes" id="UP000255411"/>
    </source>
</evidence>
<dbReference type="InterPro" id="IPR000182">
    <property type="entry name" value="GNAT_dom"/>
</dbReference>
<dbReference type="InterPro" id="IPR016181">
    <property type="entry name" value="Acyl_CoA_acyltransferase"/>
</dbReference>
<dbReference type="SUPFAM" id="SSF55729">
    <property type="entry name" value="Acyl-CoA N-acyltransferases (Nat)"/>
    <property type="match status" value="1"/>
</dbReference>
<name>A0A345VMV8_9STRE</name>
<gene>
    <name evidence="2" type="ORF">Sp14A_21760</name>
</gene>
<dbReference type="GO" id="GO:0016747">
    <property type="term" value="F:acyltransferase activity, transferring groups other than amino-acyl groups"/>
    <property type="evidence" value="ECO:0007669"/>
    <property type="project" value="InterPro"/>
</dbReference>
<dbReference type="EMBL" id="CP022601">
    <property type="protein sequence ID" value="AXJ14060.1"/>
    <property type="molecule type" value="Genomic_DNA"/>
</dbReference>
<accession>A0A345VMV8</accession>
<dbReference type="CDD" id="cd04301">
    <property type="entry name" value="NAT_SF"/>
    <property type="match status" value="1"/>
</dbReference>
<dbReference type="Proteomes" id="UP000255411">
    <property type="component" value="Chromosome"/>
</dbReference>
<dbReference type="Pfam" id="PF00583">
    <property type="entry name" value="Acetyltransf_1"/>
    <property type="match status" value="1"/>
</dbReference>
<proteinExistence type="predicted"/>